<dbReference type="Pfam" id="PF04909">
    <property type="entry name" value="Amidohydro_2"/>
    <property type="match status" value="1"/>
</dbReference>
<dbReference type="InterPro" id="IPR006680">
    <property type="entry name" value="Amidohydro-rel"/>
</dbReference>
<evidence type="ECO:0000259" key="3">
    <source>
        <dbReference type="Pfam" id="PF04909"/>
    </source>
</evidence>
<protein>
    <submittedName>
        <fullName evidence="4">Transmembrane protein</fullName>
    </submittedName>
</protein>
<keyword evidence="4" id="KW-0812">Transmembrane</keyword>
<comment type="caution">
    <text evidence="4">The sequence shown here is derived from an EMBL/GenBank/DDBJ whole genome shotgun (WGS) entry which is preliminary data.</text>
</comment>
<dbReference type="Gene3D" id="3.20.20.140">
    <property type="entry name" value="Metal-dependent hydrolases"/>
    <property type="match status" value="1"/>
</dbReference>
<keyword evidence="5" id="KW-1185">Reference proteome</keyword>
<dbReference type="PANTHER" id="PTHR21240">
    <property type="entry name" value="2-AMINO-3-CARBOXYLMUCONATE-6-SEMIALDEHYDE DECARBOXYLASE"/>
    <property type="match status" value="1"/>
</dbReference>
<evidence type="ECO:0000313" key="5">
    <source>
        <dbReference type="Proteomes" id="UP000036367"/>
    </source>
</evidence>
<name>A0A0J1BCR7_RHOIS</name>
<dbReference type="InterPro" id="IPR032466">
    <property type="entry name" value="Metal_Hydrolase"/>
</dbReference>
<dbReference type="GO" id="GO:0005737">
    <property type="term" value="C:cytoplasm"/>
    <property type="evidence" value="ECO:0007669"/>
    <property type="project" value="TreeGrafter"/>
</dbReference>
<feature type="domain" description="Amidohydrolase-related" evidence="3">
    <location>
        <begin position="45"/>
        <end position="365"/>
    </location>
</feature>
<dbReference type="PATRIC" id="fig|595434.4.peg.3264"/>
<dbReference type="AlphaFoldDB" id="A0A0J1BCR7"/>
<reference evidence="4" key="1">
    <citation type="submission" date="2015-05" db="EMBL/GenBank/DDBJ databases">
        <title>Permanent draft genome of Rhodopirellula islandicus K833.</title>
        <authorList>
            <person name="Kizina J."/>
            <person name="Richter M."/>
            <person name="Glockner F.O."/>
            <person name="Harder J."/>
        </authorList>
    </citation>
    <scope>NUCLEOTIDE SEQUENCE [LARGE SCALE GENOMIC DNA]</scope>
    <source>
        <strain evidence="4">K833</strain>
    </source>
</reference>
<evidence type="ECO:0000256" key="1">
    <source>
        <dbReference type="ARBA" id="ARBA00023239"/>
    </source>
</evidence>
<keyword evidence="1" id="KW-0456">Lyase</keyword>
<dbReference type="Proteomes" id="UP000036367">
    <property type="component" value="Unassembled WGS sequence"/>
</dbReference>
<dbReference type="SUPFAM" id="SSF51556">
    <property type="entry name" value="Metallo-dependent hydrolases"/>
    <property type="match status" value="1"/>
</dbReference>
<organism evidence="4 5">
    <name type="scientific">Rhodopirellula islandica</name>
    <dbReference type="NCBI Taxonomy" id="595434"/>
    <lineage>
        <taxon>Bacteria</taxon>
        <taxon>Pseudomonadati</taxon>
        <taxon>Planctomycetota</taxon>
        <taxon>Planctomycetia</taxon>
        <taxon>Pirellulales</taxon>
        <taxon>Pirellulaceae</taxon>
        <taxon>Rhodopirellula</taxon>
    </lineage>
</organism>
<dbReference type="PANTHER" id="PTHR21240:SF28">
    <property type="entry name" value="ISO-OROTATE DECARBOXYLASE (EUROFUNG)"/>
    <property type="match status" value="1"/>
</dbReference>
<gene>
    <name evidence="4" type="ORF">RISK_003427</name>
</gene>
<dbReference type="STRING" id="595434.RISK_003427"/>
<proteinExistence type="predicted"/>
<dbReference type="GO" id="GO:0019748">
    <property type="term" value="P:secondary metabolic process"/>
    <property type="evidence" value="ECO:0007669"/>
    <property type="project" value="TreeGrafter"/>
</dbReference>
<keyword evidence="4" id="KW-0472">Membrane</keyword>
<sequence>MAAETAESNELDGRNGGDLSLHRYNPKSQLKTKVTEVSRAAFPVVDVHTHFFYRLRMNREALEDFVAAMDCNRIALCVSLDGKLGSQFQEQKEFLWKTHRDRFVLYANVDWRCDGATDDPSTWACHRPGFAERTVEQLREAVKQGASGLKLFKRFGLGHRNPDGSLVKIDDPRWDPIWAACGELQIPIIIHTADPAAFFDPVDERNERWEELSRHPDWSFHGEEFPSREELFEARNRMIGKHPKTQFIGAHIANSPEDLALVSEWMERYPNLWLEPASRINELGRQPRAAREFLIRYQDRILFGTDGPWPKKRLKYYWRFFETNDEAFPYSEKEPPPQGLWQIDGVDLPPQVLRKLYYENATKLIPGVRERVEAFAAQHSSD</sequence>
<dbReference type="GO" id="GO:0016787">
    <property type="term" value="F:hydrolase activity"/>
    <property type="evidence" value="ECO:0007669"/>
    <property type="project" value="InterPro"/>
</dbReference>
<evidence type="ECO:0000313" key="4">
    <source>
        <dbReference type="EMBL" id="KLU04373.1"/>
    </source>
</evidence>
<evidence type="ECO:0000256" key="2">
    <source>
        <dbReference type="SAM" id="MobiDB-lite"/>
    </source>
</evidence>
<dbReference type="EMBL" id="LECT01000028">
    <property type="protein sequence ID" value="KLU04373.1"/>
    <property type="molecule type" value="Genomic_DNA"/>
</dbReference>
<dbReference type="GO" id="GO:0016831">
    <property type="term" value="F:carboxy-lyase activity"/>
    <property type="evidence" value="ECO:0007669"/>
    <property type="project" value="InterPro"/>
</dbReference>
<feature type="region of interest" description="Disordered" evidence="2">
    <location>
        <begin position="1"/>
        <end position="23"/>
    </location>
</feature>
<accession>A0A0J1BCR7</accession>
<dbReference type="InterPro" id="IPR032465">
    <property type="entry name" value="ACMSD"/>
</dbReference>
<dbReference type="FunFam" id="3.20.20.140:FF:000164">
    <property type="entry name" value="Amidohydrolase 2"/>
    <property type="match status" value="1"/>
</dbReference>